<evidence type="ECO:0000313" key="2">
    <source>
        <dbReference type="Proteomes" id="UP001055879"/>
    </source>
</evidence>
<accession>A0ACB8Z2R9</accession>
<reference evidence="2" key="1">
    <citation type="journal article" date="2022" name="Mol. Ecol. Resour.">
        <title>The genomes of chicory, endive, great burdock and yacon provide insights into Asteraceae palaeo-polyploidization history and plant inulin production.</title>
        <authorList>
            <person name="Fan W."/>
            <person name="Wang S."/>
            <person name="Wang H."/>
            <person name="Wang A."/>
            <person name="Jiang F."/>
            <person name="Liu H."/>
            <person name="Zhao H."/>
            <person name="Xu D."/>
            <person name="Zhang Y."/>
        </authorList>
    </citation>
    <scope>NUCLEOTIDE SEQUENCE [LARGE SCALE GENOMIC DNA]</scope>
    <source>
        <strain evidence="2">cv. Niubang</strain>
    </source>
</reference>
<reference evidence="1 2" key="2">
    <citation type="journal article" date="2022" name="Mol. Ecol. Resour.">
        <title>The genomes of chicory, endive, great burdock and yacon provide insights into Asteraceae paleo-polyploidization history and plant inulin production.</title>
        <authorList>
            <person name="Fan W."/>
            <person name="Wang S."/>
            <person name="Wang H."/>
            <person name="Wang A."/>
            <person name="Jiang F."/>
            <person name="Liu H."/>
            <person name="Zhao H."/>
            <person name="Xu D."/>
            <person name="Zhang Y."/>
        </authorList>
    </citation>
    <scope>NUCLEOTIDE SEQUENCE [LARGE SCALE GENOMIC DNA]</scope>
    <source>
        <strain evidence="2">cv. Niubang</strain>
    </source>
</reference>
<protein>
    <submittedName>
        <fullName evidence="1">Uncharacterized protein</fullName>
    </submittedName>
</protein>
<dbReference type="EMBL" id="CM042057">
    <property type="protein sequence ID" value="KAI3691903.1"/>
    <property type="molecule type" value="Genomic_DNA"/>
</dbReference>
<evidence type="ECO:0000313" key="1">
    <source>
        <dbReference type="EMBL" id="KAI3691903.1"/>
    </source>
</evidence>
<gene>
    <name evidence="1" type="ORF">L6452_31706</name>
</gene>
<name>A0ACB8Z2R9_ARCLA</name>
<comment type="caution">
    <text evidence="1">The sequence shown here is derived from an EMBL/GenBank/DDBJ whole genome shotgun (WGS) entry which is preliminary data.</text>
</comment>
<proteinExistence type="predicted"/>
<dbReference type="Proteomes" id="UP001055879">
    <property type="component" value="Linkage Group LG11"/>
</dbReference>
<organism evidence="1 2">
    <name type="scientific">Arctium lappa</name>
    <name type="common">Greater burdock</name>
    <name type="synonym">Lappa major</name>
    <dbReference type="NCBI Taxonomy" id="4217"/>
    <lineage>
        <taxon>Eukaryota</taxon>
        <taxon>Viridiplantae</taxon>
        <taxon>Streptophyta</taxon>
        <taxon>Embryophyta</taxon>
        <taxon>Tracheophyta</taxon>
        <taxon>Spermatophyta</taxon>
        <taxon>Magnoliopsida</taxon>
        <taxon>eudicotyledons</taxon>
        <taxon>Gunneridae</taxon>
        <taxon>Pentapetalae</taxon>
        <taxon>asterids</taxon>
        <taxon>campanulids</taxon>
        <taxon>Asterales</taxon>
        <taxon>Asteraceae</taxon>
        <taxon>Carduoideae</taxon>
        <taxon>Cardueae</taxon>
        <taxon>Arctiinae</taxon>
        <taxon>Arctium</taxon>
    </lineage>
</organism>
<keyword evidence="2" id="KW-1185">Reference proteome</keyword>
<sequence length="86" mass="9719">MEDLMVPLQVGFDTIGTENPHWPSEGSNCDLWGGSPKPSLYLPVELALKAIAYHWKRSGHRVILSSKFSLPLLLHLQLLIKSQRKK</sequence>